<evidence type="ECO:0000313" key="3">
    <source>
        <dbReference type="Proteomes" id="UP001168877"/>
    </source>
</evidence>
<protein>
    <submittedName>
        <fullName evidence="2">Uncharacterized protein</fullName>
    </submittedName>
</protein>
<reference evidence="2" key="2">
    <citation type="submission" date="2023-06" db="EMBL/GenBank/DDBJ databases">
        <authorList>
            <person name="Swenson N.G."/>
            <person name="Wegrzyn J.L."/>
            <person name="Mcevoy S.L."/>
        </authorList>
    </citation>
    <scope>NUCLEOTIDE SEQUENCE</scope>
    <source>
        <strain evidence="2">NS2018</strain>
        <tissue evidence="2">Leaf</tissue>
    </source>
</reference>
<evidence type="ECO:0000256" key="1">
    <source>
        <dbReference type="SAM" id="MobiDB-lite"/>
    </source>
</evidence>
<accession>A0AA39RJ36</accession>
<comment type="caution">
    <text evidence="2">The sequence shown here is derived from an EMBL/GenBank/DDBJ whole genome shotgun (WGS) entry which is preliminary data.</text>
</comment>
<reference evidence="2" key="1">
    <citation type="journal article" date="2022" name="Plant J.">
        <title>Strategies of tolerance reflected in two North American maple genomes.</title>
        <authorList>
            <person name="McEvoy S.L."/>
            <person name="Sezen U.U."/>
            <person name="Trouern-Trend A."/>
            <person name="McMahon S.M."/>
            <person name="Schaberg P.G."/>
            <person name="Yang J."/>
            <person name="Wegrzyn J.L."/>
            <person name="Swenson N.G."/>
        </authorList>
    </citation>
    <scope>NUCLEOTIDE SEQUENCE</scope>
    <source>
        <strain evidence="2">NS2018</strain>
    </source>
</reference>
<proteinExistence type="predicted"/>
<dbReference type="Proteomes" id="UP001168877">
    <property type="component" value="Unassembled WGS sequence"/>
</dbReference>
<dbReference type="EMBL" id="JAUESC010000387">
    <property type="protein sequence ID" value="KAK0574357.1"/>
    <property type="molecule type" value="Genomic_DNA"/>
</dbReference>
<sequence>MSSNNTTFDLNINWTPSDDDGGVDSRTRNVDRRVTIEDPSTPVSINARGILNDSLASLVTEDMLPGIRKIYGIPDDIELRAPREHERADWDILGWTCFYEYTFRLGFRFPIPQLVRRMFVYYDLAPEIKGMVKAPSCDVAPERTRVLLEIPANQRSVSSLLTEVTTMASAEINVPDNAETMMRYKDEVAKKRVAVQAKKKQVAEKSMGGASAVVEQILDSSPERSPLKKRQKRTTAVDR</sequence>
<name>A0AA39RJ36_ACESA</name>
<organism evidence="2 3">
    <name type="scientific">Acer saccharum</name>
    <name type="common">Sugar maple</name>
    <dbReference type="NCBI Taxonomy" id="4024"/>
    <lineage>
        <taxon>Eukaryota</taxon>
        <taxon>Viridiplantae</taxon>
        <taxon>Streptophyta</taxon>
        <taxon>Embryophyta</taxon>
        <taxon>Tracheophyta</taxon>
        <taxon>Spermatophyta</taxon>
        <taxon>Magnoliopsida</taxon>
        <taxon>eudicotyledons</taxon>
        <taxon>Gunneridae</taxon>
        <taxon>Pentapetalae</taxon>
        <taxon>rosids</taxon>
        <taxon>malvids</taxon>
        <taxon>Sapindales</taxon>
        <taxon>Sapindaceae</taxon>
        <taxon>Hippocastanoideae</taxon>
        <taxon>Acereae</taxon>
        <taxon>Acer</taxon>
    </lineage>
</organism>
<feature type="region of interest" description="Disordered" evidence="1">
    <location>
        <begin position="216"/>
        <end position="239"/>
    </location>
</feature>
<evidence type="ECO:0000313" key="2">
    <source>
        <dbReference type="EMBL" id="KAK0574357.1"/>
    </source>
</evidence>
<keyword evidence="3" id="KW-1185">Reference proteome</keyword>
<dbReference type="AlphaFoldDB" id="A0AA39RJ36"/>
<gene>
    <name evidence="2" type="ORF">LWI29_022447</name>
</gene>